<name>A0A0F8Y087_9ZZZZ</name>
<proteinExistence type="predicted"/>
<comment type="caution">
    <text evidence="1">The sequence shown here is derived from an EMBL/GenBank/DDBJ whole genome shotgun (WGS) entry which is preliminary data.</text>
</comment>
<dbReference type="EMBL" id="LAZR01069469">
    <property type="protein sequence ID" value="KKK47649.1"/>
    <property type="molecule type" value="Genomic_DNA"/>
</dbReference>
<dbReference type="AlphaFoldDB" id="A0A0F8Y087"/>
<accession>A0A0F8Y087</accession>
<evidence type="ECO:0000313" key="1">
    <source>
        <dbReference type="EMBL" id="KKK47649.1"/>
    </source>
</evidence>
<sequence length="121" mass="13655">MSIISQMTAGKKYNINGTVLEFKSLHVDKDVESMMGEGKEVPVSEQIPIMKRLVKRMLKDAVPDVTDEELEDAMRIRTLLPLMNAFYDICGLTDEKNISNLEKVKSAIEQRREAIAKKGKA</sequence>
<organism evidence="1">
    <name type="scientific">marine sediment metagenome</name>
    <dbReference type="NCBI Taxonomy" id="412755"/>
    <lineage>
        <taxon>unclassified sequences</taxon>
        <taxon>metagenomes</taxon>
        <taxon>ecological metagenomes</taxon>
    </lineage>
</organism>
<gene>
    <name evidence="1" type="ORF">LCGC14_3153070</name>
</gene>
<protein>
    <submittedName>
        <fullName evidence="1">Uncharacterized protein</fullName>
    </submittedName>
</protein>
<reference evidence="1" key="1">
    <citation type="journal article" date="2015" name="Nature">
        <title>Complex archaea that bridge the gap between prokaryotes and eukaryotes.</title>
        <authorList>
            <person name="Spang A."/>
            <person name="Saw J.H."/>
            <person name="Jorgensen S.L."/>
            <person name="Zaremba-Niedzwiedzka K."/>
            <person name="Martijn J."/>
            <person name="Lind A.E."/>
            <person name="van Eijk R."/>
            <person name="Schleper C."/>
            <person name="Guy L."/>
            <person name="Ettema T.J."/>
        </authorList>
    </citation>
    <scope>NUCLEOTIDE SEQUENCE</scope>
</reference>